<evidence type="ECO:0000313" key="3">
    <source>
        <dbReference type="EMBL" id="KAK4321522.1"/>
    </source>
</evidence>
<dbReference type="EMBL" id="JAWZYT010000758">
    <property type="protein sequence ID" value="KAK4319398.1"/>
    <property type="molecule type" value="Genomic_DNA"/>
</dbReference>
<dbReference type="EMBL" id="JAWZYT010001436">
    <property type="protein sequence ID" value="KAK4312183.1"/>
    <property type="molecule type" value="Genomic_DNA"/>
</dbReference>
<accession>A0AAE1U6G2</accession>
<evidence type="ECO:0000313" key="2">
    <source>
        <dbReference type="EMBL" id="KAK4319398.1"/>
    </source>
</evidence>
<dbReference type="EMBL" id="JAWZYT010000579">
    <property type="protein sequence ID" value="KAK4321522.1"/>
    <property type="molecule type" value="Genomic_DNA"/>
</dbReference>
<dbReference type="AlphaFoldDB" id="A0AAE1U6G2"/>
<gene>
    <name evidence="3" type="ORF">Pmani_007683</name>
    <name evidence="2" type="ORF">Pmani_009656</name>
    <name evidence="1" type="ORF">Pmani_016358</name>
</gene>
<protein>
    <submittedName>
        <fullName evidence="1">Uncharacterized protein</fullName>
    </submittedName>
</protein>
<proteinExistence type="predicted"/>
<sequence length="155" mass="17405">MGKVRLLFSTAAASSSTGFDGISKRQPFGHRFQSKASLVHTTTLIGEDTDILVLLLYYAQRDSKDLYYRSGKAKADGRFKVYDIKHLQEILGHDVYSQLMFIHAMTGSDTTSRVATPWEGRKGLPRVANLARCYSGLIFPLKLLKSTFSKLRNKL</sequence>
<keyword evidence="4" id="KW-1185">Reference proteome</keyword>
<comment type="caution">
    <text evidence="1">The sequence shown here is derived from an EMBL/GenBank/DDBJ whole genome shotgun (WGS) entry which is preliminary data.</text>
</comment>
<organism evidence="1 4">
    <name type="scientific">Petrolisthes manimaculis</name>
    <dbReference type="NCBI Taxonomy" id="1843537"/>
    <lineage>
        <taxon>Eukaryota</taxon>
        <taxon>Metazoa</taxon>
        <taxon>Ecdysozoa</taxon>
        <taxon>Arthropoda</taxon>
        <taxon>Crustacea</taxon>
        <taxon>Multicrustacea</taxon>
        <taxon>Malacostraca</taxon>
        <taxon>Eumalacostraca</taxon>
        <taxon>Eucarida</taxon>
        <taxon>Decapoda</taxon>
        <taxon>Pleocyemata</taxon>
        <taxon>Anomura</taxon>
        <taxon>Galatheoidea</taxon>
        <taxon>Porcellanidae</taxon>
        <taxon>Petrolisthes</taxon>
    </lineage>
</organism>
<name>A0AAE1U6G2_9EUCA</name>
<dbReference type="Proteomes" id="UP001292094">
    <property type="component" value="Unassembled WGS sequence"/>
</dbReference>
<reference evidence="1" key="1">
    <citation type="submission" date="2023-11" db="EMBL/GenBank/DDBJ databases">
        <title>Genome assemblies of two species of porcelain crab, Petrolisthes cinctipes and Petrolisthes manimaculis (Anomura: Porcellanidae).</title>
        <authorList>
            <person name="Angst P."/>
        </authorList>
    </citation>
    <scope>NUCLEOTIDE SEQUENCE</scope>
    <source>
        <strain evidence="1">PB745_02</strain>
        <tissue evidence="1">Gill</tissue>
    </source>
</reference>
<evidence type="ECO:0000313" key="1">
    <source>
        <dbReference type="EMBL" id="KAK4312183.1"/>
    </source>
</evidence>
<evidence type="ECO:0000313" key="4">
    <source>
        <dbReference type="Proteomes" id="UP001292094"/>
    </source>
</evidence>